<keyword evidence="5" id="KW-1185">Reference proteome</keyword>
<feature type="domain" description="Gfo/Idh/MocA-like oxidoreductase N-terminal" evidence="2">
    <location>
        <begin position="4"/>
        <end position="118"/>
    </location>
</feature>
<dbReference type="OrthoDB" id="9776544at2"/>
<dbReference type="EMBL" id="VLLL01000006">
    <property type="protein sequence ID" value="TWJ12912.1"/>
    <property type="molecule type" value="Genomic_DNA"/>
</dbReference>
<organism evidence="4 5">
    <name type="scientific">Stackebrandtia albiflava</name>
    <dbReference type="NCBI Taxonomy" id="406432"/>
    <lineage>
        <taxon>Bacteria</taxon>
        <taxon>Bacillati</taxon>
        <taxon>Actinomycetota</taxon>
        <taxon>Actinomycetes</taxon>
        <taxon>Glycomycetales</taxon>
        <taxon>Glycomycetaceae</taxon>
        <taxon>Stackebrandtia</taxon>
    </lineage>
</organism>
<accession>A0A562V509</accession>
<dbReference type="InterPro" id="IPR000683">
    <property type="entry name" value="Gfo/Idh/MocA-like_OxRdtase_N"/>
</dbReference>
<dbReference type="GO" id="GO:0000166">
    <property type="term" value="F:nucleotide binding"/>
    <property type="evidence" value="ECO:0007669"/>
    <property type="project" value="InterPro"/>
</dbReference>
<name>A0A562V509_9ACTN</name>
<feature type="domain" description="GFO/IDH/MocA-like oxidoreductase" evidence="3">
    <location>
        <begin position="130"/>
        <end position="263"/>
    </location>
</feature>
<reference evidence="4 5" key="1">
    <citation type="journal article" date="2013" name="Stand. Genomic Sci.">
        <title>Genomic Encyclopedia of Type Strains, Phase I: The one thousand microbial genomes (KMG-I) project.</title>
        <authorList>
            <person name="Kyrpides N.C."/>
            <person name="Woyke T."/>
            <person name="Eisen J.A."/>
            <person name="Garrity G."/>
            <person name="Lilburn T.G."/>
            <person name="Beck B.J."/>
            <person name="Whitman W.B."/>
            <person name="Hugenholtz P."/>
            <person name="Klenk H.P."/>
        </authorList>
    </citation>
    <scope>NUCLEOTIDE SEQUENCE [LARGE SCALE GENOMIC DNA]</scope>
    <source>
        <strain evidence="4 5">DSM 45044</strain>
    </source>
</reference>
<keyword evidence="1" id="KW-0560">Oxidoreductase</keyword>
<dbReference type="Gene3D" id="3.30.360.10">
    <property type="entry name" value="Dihydrodipicolinate Reductase, domain 2"/>
    <property type="match status" value="1"/>
</dbReference>
<dbReference type="InterPro" id="IPR050463">
    <property type="entry name" value="Gfo/Idh/MocA_oxidrdct_glycsds"/>
</dbReference>
<dbReference type="SUPFAM" id="SSF55347">
    <property type="entry name" value="Glyceraldehyde-3-phosphate dehydrogenase-like, C-terminal domain"/>
    <property type="match status" value="1"/>
</dbReference>
<dbReference type="RefSeq" id="WP_147140389.1">
    <property type="nucleotide sequence ID" value="NZ_BAABIJ010000002.1"/>
</dbReference>
<dbReference type="Gene3D" id="3.40.50.720">
    <property type="entry name" value="NAD(P)-binding Rossmann-like Domain"/>
    <property type="match status" value="1"/>
</dbReference>
<dbReference type="Proteomes" id="UP000321617">
    <property type="component" value="Unassembled WGS sequence"/>
</dbReference>
<gene>
    <name evidence="4" type="ORF">LX16_3679</name>
</gene>
<dbReference type="Pfam" id="PF01408">
    <property type="entry name" value="GFO_IDH_MocA"/>
    <property type="match status" value="1"/>
</dbReference>
<evidence type="ECO:0000313" key="4">
    <source>
        <dbReference type="EMBL" id="TWJ12912.1"/>
    </source>
</evidence>
<dbReference type="PANTHER" id="PTHR43818:SF11">
    <property type="entry name" value="BCDNA.GH03377"/>
    <property type="match status" value="1"/>
</dbReference>
<dbReference type="AlphaFoldDB" id="A0A562V509"/>
<dbReference type="InterPro" id="IPR055170">
    <property type="entry name" value="GFO_IDH_MocA-like_dom"/>
</dbReference>
<evidence type="ECO:0000259" key="2">
    <source>
        <dbReference type="Pfam" id="PF01408"/>
    </source>
</evidence>
<comment type="caution">
    <text evidence="4">The sequence shown here is derived from an EMBL/GenBank/DDBJ whole genome shotgun (WGS) entry which is preliminary data.</text>
</comment>
<evidence type="ECO:0000256" key="1">
    <source>
        <dbReference type="ARBA" id="ARBA00023002"/>
    </source>
</evidence>
<protein>
    <submittedName>
        <fullName evidence="4">Putative dehydrogenase</fullName>
    </submittedName>
</protein>
<evidence type="ECO:0000313" key="5">
    <source>
        <dbReference type="Proteomes" id="UP000321617"/>
    </source>
</evidence>
<proteinExistence type="predicted"/>
<evidence type="ECO:0000259" key="3">
    <source>
        <dbReference type="Pfam" id="PF22725"/>
    </source>
</evidence>
<dbReference type="SUPFAM" id="SSF51735">
    <property type="entry name" value="NAD(P)-binding Rossmann-fold domains"/>
    <property type="match status" value="1"/>
</dbReference>
<dbReference type="Pfam" id="PF22725">
    <property type="entry name" value="GFO_IDH_MocA_C3"/>
    <property type="match status" value="1"/>
</dbReference>
<dbReference type="PANTHER" id="PTHR43818">
    <property type="entry name" value="BCDNA.GH03377"/>
    <property type="match status" value="1"/>
</dbReference>
<dbReference type="InterPro" id="IPR036291">
    <property type="entry name" value="NAD(P)-bd_dom_sf"/>
</dbReference>
<dbReference type="GO" id="GO:0016491">
    <property type="term" value="F:oxidoreductase activity"/>
    <property type="evidence" value="ECO:0007669"/>
    <property type="project" value="UniProtKB-KW"/>
</dbReference>
<sequence length="364" mass="38367">MTVGVGVVGAGVISDTYLENLGTFPDLAVRFVADLDTDRAARQAERHGVPHSGTLAELLDRDDVEVVVNLTIPAAHVEVATAAVTAGKHVWNEKPLGLTRASARELLDLSHRHGLRVGCAPDTMLGAGLQTAFRAMAEGRIGRPATALAVFQSPGPDAWHPAPEFLFQEGAGPLFDMGPYYLTTLAHVFGPVCRVTATGTRGRETRVIRSGPRAGTAFPVTVPTSVNALVEYRDGGVAQLVMSFDSGVSRTGLVEITGPAGTAVLPDPNRFDGNTTLHLFELDDTSELPPQGHTATRGVGVLDLVRAAQGGAAERASGELAFHVLDVMLAVEESIRTRAPVPVTSDFVPVAPLPEGWDPMKRTA</sequence>